<name>A0ABR9KSG9_9ACTN</name>
<gene>
    <name evidence="2" type="ORF">H4W81_007746</name>
</gene>
<evidence type="ECO:0000313" key="2">
    <source>
        <dbReference type="EMBL" id="MBE1564967.1"/>
    </source>
</evidence>
<keyword evidence="1" id="KW-0812">Transmembrane</keyword>
<feature type="transmembrane region" description="Helical" evidence="1">
    <location>
        <begin position="6"/>
        <end position="29"/>
    </location>
</feature>
<reference evidence="2 3" key="1">
    <citation type="submission" date="2020-10" db="EMBL/GenBank/DDBJ databases">
        <title>Sequencing the genomes of 1000 actinobacteria strains.</title>
        <authorList>
            <person name="Klenk H.-P."/>
        </authorList>
    </citation>
    <scope>NUCLEOTIDE SEQUENCE [LARGE SCALE GENOMIC DNA]</scope>
    <source>
        <strain evidence="2 3">DSM 43748</strain>
    </source>
</reference>
<sequence length="149" mass="16430">MSPDWASALLPLGGVILGFACTLIGQFMVTRETKRQALAKAAAARREERKQAIMAFMDVCQEVGTIAQARHIGGGVPEDVQAKTDLLWVRQRFIDIVGSPSLRRATHELAERLTTAMYRGTPSGVSVREFLREDSDRVIQAAREELGFS</sequence>
<keyword evidence="1" id="KW-1133">Transmembrane helix</keyword>
<comment type="caution">
    <text evidence="2">The sequence shown here is derived from an EMBL/GenBank/DDBJ whole genome shotgun (WGS) entry which is preliminary data.</text>
</comment>
<accession>A0ABR9KSG9</accession>
<keyword evidence="3" id="KW-1185">Reference proteome</keyword>
<dbReference type="Proteomes" id="UP000661607">
    <property type="component" value="Unassembled WGS sequence"/>
</dbReference>
<dbReference type="EMBL" id="JADBEF010000001">
    <property type="protein sequence ID" value="MBE1564967.1"/>
    <property type="molecule type" value="Genomic_DNA"/>
</dbReference>
<keyword evidence="1" id="KW-0472">Membrane</keyword>
<evidence type="ECO:0000313" key="3">
    <source>
        <dbReference type="Proteomes" id="UP000661607"/>
    </source>
</evidence>
<protein>
    <submittedName>
        <fullName evidence="2">Uncharacterized protein</fullName>
    </submittedName>
</protein>
<dbReference type="RefSeq" id="WP_192779255.1">
    <property type="nucleotide sequence ID" value="NZ_BAAASY010000018.1"/>
</dbReference>
<organism evidence="2 3">
    <name type="scientific">Nonomuraea africana</name>
    <dbReference type="NCBI Taxonomy" id="46171"/>
    <lineage>
        <taxon>Bacteria</taxon>
        <taxon>Bacillati</taxon>
        <taxon>Actinomycetota</taxon>
        <taxon>Actinomycetes</taxon>
        <taxon>Streptosporangiales</taxon>
        <taxon>Streptosporangiaceae</taxon>
        <taxon>Nonomuraea</taxon>
    </lineage>
</organism>
<evidence type="ECO:0000256" key="1">
    <source>
        <dbReference type="SAM" id="Phobius"/>
    </source>
</evidence>
<proteinExistence type="predicted"/>